<dbReference type="AlphaFoldDB" id="A0AA96VH41"/>
<sequence length="96" mass="11098">MAALRPTKIRLLELFQDEKPHWNYEIIDRIHKEYGLSGNYNRDIINFDIIELASGGMIKDVEQAVDDKGVSKKGFLMHRYVITDFGKEKVKNVCIG</sequence>
<evidence type="ECO:0000313" key="2">
    <source>
        <dbReference type="Proteomes" id="UP001304970"/>
    </source>
</evidence>
<proteinExistence type="predicted"/>
<dbReference type="Proteomes" id="UP001304970">
    <property type="component" value="Chromosome"/>
</dbReference>
<protein>
    <submittedName>
        <fullName evidence="1">Uncharacterized protein</fullName>
    </submittedName>
</protein>
<keyword evidence="2" id="KW-1185">Reference proteome</keyword>
<accession>A0AA96VH41</accession>
<organism evidence="1 2">
    <name type="scientific">Methanolapillus ohkumae</name>
    <dbReference type="NCBI Taxonomy" id="3028298"/>
    <lineage>
        <taxon>Archaea</taxon>
        <taxon>Methanobacteriati</taxon>
        <taxon>Methanobacteriota</taxon>
        <taxon>Stenosarchaea group</taxon>
        <taxon>Methanomicrobia</taxon>
        <taxon>Methanosarcinales</taxon>
        <taxon>Methanosarcinaceae</taxon>
        <taxon>Methanolapillus</taxon>
    </lineage>
</organism>
<name>A0AA96VH41_9EURY</name>
<dbReference type="EMBL" id="CP131061">
    <property type="protein sequence ID" value="WNY26432.1"/>
    <property type="molecule type" value="Genomic_DNA"/>
</dbReference>
<reference evidence="1 2" key="1">
    <citation type="submission" date="2023-07" db="EMBL/GenBank/DDBJ databases">
        <title>Closed genome sequence of Methanosarcinaceae archaeon Am2.</title>
        <authorList>
            <person name="Poehlein A."/>
            <person name="Protasov E."/>
            <person name="Platt K."/>
            <person name="Reeh H."/>
            <person name="Daniel R."/>
            <person name="Brune A."/>
        </authorList>
    </citation>
    <scope>NUCLEOTIDE SEQUENCE [LARGE SCALE GENOMIC DNA]</scope>
    <source>
        <strain evidence="1 2">Am2</strain>
    </source>
</reference>
<dbReference type="RefSeq" id="WP_338097961.1">
    <property type="nucleotide sequence ID" value="NZ_CP131061.1"/>
</dbReference>
<gene>
    <name evidence="1" type="ORF">MsAm2_01930</name>
</gene>
<dbReference type="GeneID" id="89227592"/>
<evidence type="ECO:0000313" key="1">
    <source>
        <dbReference type="EMBL" id="WNY26432.1"/>
    </source>
</evidence>